<feature type="domain" description="HTH araC/xylS-type" evidence="4">
    <location>
        <begin position="191"/>
        <end position="289"/>
    </location>
</feature>
<dbReference type="PANTHER" id="PTHR43280:SF2">
    <property type="entry name" value="HTH-TYPE TRANSCRIPTIONAL REGULATOR EXSA"/>
    <property type="match status" value="1"/>
</dbReference>
<dbReference type="PANTHER" id="PTHR43280">
    <property type="entry name" value="ARAC-FAMILY TRANSCRIPTIONAL REGULATOR"/>
    <property type="match status" value="1"/>
</dbReference>
<dbReference type="SUPFAM" id="SSF46689">
    <property type="entry name" value="Homeodomain-like"/>
    <property type="match status" value="2"/>
</dbReference>
<keyword evidence="3" id="KW-0804">Transcription</keyword>
<dbReference type="Pfam" id="PF12833">
    <property type="entry name" value="HTH_18"/>
    <property type="match status" value="1"/>
</dbReference>
<dbReference type="EMBL" id="LCZJ02000012">
    <property type="protein sequence ID" value="KTD88659.1"/>
    <property type="molecule type" value="Genomic_DNA"/>
</dbReference>
<dbReference type="InterPro" id="IPR037923">
    <property type="entry name" value="HTH-like"/>
</dbReference>
<sequence>MTYNEQQDLQPFHLYFVYKRTSTNTDDYQGTFHAHQGVEILIVHEGKGTLIIDQNSYEIKPGMICIFQPFQLHHIQIEINEAVPFVRSIVHYEPSIFKAYFDKWPILQSFFNHIHNGNLASPRWYEQQDLQSLIALLEDLDKALAALHKNDFLEEVSLFLITFLRALKPLWDTQHKPTSREQLLRKPHQAESIMEWLQLHYKEPLRLDQMSKDLHLSPHHLSHLFKECTGSSISDYLTVKRMQEAVHLLTSSKYTVAHIAEEVGITNCSHFCKLFKTHFGTTPNQFRKQWHMHH</sequence>
<dbReference type="Proteomes" id="UP000054709">
    <property type="component" value="Unassembled WGS sequence"/>
</dbReference>
<keyword evidence="6" id="KW-1185">Reference proteome</keyword>
<dbReference type="GO" id="GO:0003700">
    <property type="term" value="F:DNA-binding transcription factor activity"/>
    <property type="evidence" value="ECO:0007669"/>
    <property type="project" value="InterPro"/>
</dbReference>
<dbReference type="InterPro" id="IPR018060">
    <property type="entry name" value="HTH_AraC"/>
</dbReference>
<dbReference type="SUPFAM" id="SSF51215">
    <property type="entry name" value="Regulatory protein AraC"/>
    <property type="match status" value="1"/>
</dbReference>
<organism evidence="5 6">
    <name type="scientific">Paenibacillus etheri</name>
    <dbReference type="NCBI Taxonomy" id="1306852"/>
    <lineage>
        <taxon>Bacteria</taxon>
        <taxon>Bacillati</taxon>
        <taxon>Bacillota</taxon>
        <taxon>Bacilli</taxon>
        <taxon>Bacillales</taxon>
        <taxon>Paenibacillaceae</taxon>
        <taxon>Paenibacillus</taxon>
    </lineage>
</organism>
<dbReference type="Gene3D" id="2.60.120.10">
    <property type="entry name" value="Jelly Rolls"/>
    <property type="match status" value="1"/>
</dbReference>
<reference evidence="5 6" key="1">
    <citation type="journal article" date="2015" name="Int. Biodeterior. Biodegradation">
        <title>Physiological and genetic screening methods for the isolation of methyl tert-butyl ether-degrading bacteria for bioremediation purposes.</title>
        <authorList>
            <person name="Guisado I.M."/>
            <person name="Purswani J."/>
            <person name="Gonzalez Lopez J."/>
            <person name="Pozo C."/>
        </authorList>
    </citation>
    <scope>NUCLEOTIDE SEQUENCE [LARGE SCALE GENOMIC DNA]</scope>
    <source>
        <strain evidence="5 6">SH7</strain>
    </source>
</reference>
<dbReference type="PRINTS" id="PR00032">
    <property type="entry name" value="HTHARAC"/>
</dbReference>
<dbReference type="Pfam" id="PF02311">
    <property type="entry name" value="AraC_binding"/>
    <property type="match status" value="1"/>
</dbReference>
<evidence type="ECO:0000256" key="2">
    <source>
        <dbReference type="ARBA" id="ARBA00023125"/>
    </source>
</evidence>
<dbReference type="SMART" id="SM00342">
    <property type="entry name" value="HTH_ARAC"/>
    <property type="match status" value="1"/>
</dbReference>
<evidence type="ECO:0000259" key="4">
    <source>
        <dbReference type="PROSITE" id="PS01124"/>
    </source>
</evidence>
<evidence type="ECO:0000256" key="3">
    <source>
        <dbReference type="ARBA" id="ARBA00023163"/>
    </source>
</evidence>
<dbReference type="InterPro" id="IPR014710">
    <property type="entry name" value="RmlC-like_jellyroll"/>
</dbReference>
<accession>A0A0W1B518</accession>
<dbReference type="InterPro" id="IPR009057">
    <property type="entry name" value="Homeodomain-like_sf"/>
</dbReference>
<dbReference type="InterPro" id="IPR020449">
    <property type="entry name" value="Tscrpt_reg_AraC-type_HTH"/>
</dbReference>
<name>A0A0W1B518_9BACL</name>
<dbReference type="Gene3D" id="1.10.10.60">
    <property type="entry name" value="Homeodomain-like"/>
    <property type="match status" value="2"/>
</dbReference>
<keyword evidence="1" id="KW-0805">Transcription regulation</keyword>
<dbReference type="PROSITE" id="PS01124">
    <property type="entry name" value="HTH_ARAC_FAMILY_2"/>
    <property type="match status" value="1"/>
</dbReference>
<gene>
    <name evidence="5" type="ORF">UQ64_04930</name>
</gene>
<comment type="caution">
    <text evidence="5">The sequence shown here is derived from an EMBL/GenBank/DDBJ whole genome shotgun (WGS) entry which is preliminary data.</text>
</comment>
<dbReference type="InterPro" id="IPR003313">
    <property type="entry name" value="AraC-bd"/>
</dbReference>
<evidence type="ECO:0000313" key="5">
    <source>
        <dbReference type="EMBL" id="KTD88659.1"/>
    </source>
</evidence>
<proteinExistence type="predicted"/>
<keyword evidence="2" id="KW-0238">DNA-binding</keyword>
<dbReference type="RefSeq" id="WP_060621807.1">
    <property type="nucleotide sequence ID" value="NZ_LCZJ02000012.1"/>
</dbReference>
<evidence type="ECO:0000256" key="1">
    <source>
        <dbReference type="ARBA" id="ARBA00023015"/>
    </source>
</evidence>
<evidence type="ECO:0000313" key="6">
    <source>
        <dbReference type="Proteomes" id="UP000054709"/>
    </source>
</evidence>
<protein>
    <recommendedName>
        <fullName evidence="4">HTH araC/xylS-type domain-containing protein</fullName>
    </recommendedName>
</protein>
<dbReference type="AlphaFoldDB" id="A0A0W1B518"/>
<dbReference type="GO" id="GO:0043565">
    <property type="term" value="F:sequence-specific DNA binding"/>
    <property type="evidence" value="ECO:0007669"/>
    <property type="project" value="InterPro"/>
</dbReference>